<feature type="region of interest" description="Disordered" evidence="1">
    <location>
        <begin position="24"/>
        <end position="53"/>
    </location>
</feature>
<proteinExistence type="predicted"/>
<feature type="non-terminal residue" evidence="2">
    <location>
        <position position="101"/>
    </location>
</feature>
<organism evidence="2">
    <name type="scientific">Spongospora subterranea</name>
    <dbReference type="NCBI Taxonomy" id="70186"/>
    <lineage>
        <taxon>Eukaryota</taxon>
        <taxon>Sar</taxon>
        <taxon>Rhizaria</taxon>
        <taxon>Endomyxa</taxon>
        <taxon>Phytomyxea</taxon>
        <taxon>Plasmodiophorida</taxon>
        <taxon>Plasmodiophoridae</taxon>
        <taxon>Spongospora</taxon>
    </lineage>
</organism>
<protein>
    <submittedName>
        <fullName evidence="2">Uncharacterized protein</fullName>
    </submittedName>
</protein>
<dbReference type="AlphaFoldDB" id="A0A0H5QQT0"/>
<feature type="non-terminal residue" evidence="2">
    <location>
        <position position="1"/>
    </location>
</feature>
<reference evidence="2" key="1">
    <citation type="submission" date="2015-04" db="EMBL/GenBank/DDBJ databases">
        <title>The genome sequence of the plant pathogenic Rhizarian Plasmodiophora brassicae reveals insights in its biotrophic life cycle and the origin of chitin synthesis.</title>
        <authorList>
            <person name="Schwelm A."/>
            <person name="Fogelqvist J."/>
            <person name="Knaust A."/>
            <person name="Julke S."/>
            <person name="Lilja T."/>
            <person name="Dhandapani V."/>
            <person name="Bonilla-Rosso G."/>
            <person name="Karlsson M."/>
            <person name="Shevchenko A."/>
            <person name="Choi S.R."/>
            <person name="Kim H.G."/>
            <person name="Park J.Y."/>
            <person name="Lim Y.P."/>
            <person name="Ludwig-Muller J."/>
            <person name="Dixelius C."/>
        </authorList>
    </citation>
    <scope>NUCLEOTIDE SEQUENCE</scope>
    <source>
        <tissue evidence="2">Potato root galls</tissue>
    </source>
</reference>
<evidence type="ECO:0000313" key="2">
    <source>
        <dbReference type="EMBL" id="CRZ03811.1"/>
    </source>
</evidence>
<accession>A0A0H5QQT0</accession>
<name>A0A0H5QQT0_9EUKA</name>
<feature type="compositionally biased region" description="Basic and acidic residues" evidence="1">
    <location>
        <begin position="43"/>
        <end position="53"/>
    </location>
</feature>
<evidence type="ECO:0000256" key="1">
    <source>
        <dbReference type="SAM" id="MobiDB-lite"/>
    </source>
</evidence>
<dbReference type="EMBL" id="HACM01003369">
    <property type="protein sequence ID" value="CRZ03811.1"/>
    <property type="molecule type" value="Transcribed_RNA"/>
</dbReference>
<sequence>WCVVRDRTSGGLRRVVLWQTGFLQGQPGRHRPNETRGGYRNRPRSEKATGDGFPRRIVENRSGIGTCYDYITNAAQSRTFLQIQVPGALRITLATSFETCL</sequence>